<organism evidence="5 6">
    <name type="scientific">Leptospira weilii str. 2006001853</name>
    <dbReference type="NCBI Taxonomy" id="1001589"/>
    <lineage>
        <taxon>Bacteria</taxon>
        <taxon>Pseudomonadati</taxon>
        <taxon>Spirochaetota</taxon>
        <taxon>Spirochaetia</taxon>
        <taxon>Leptospirales</taxon>
        <taxon>Leptospiraceae</taxon>
        <taxon>Leptospira</taxon>
    </lineage>
</organism>
<evidence type="ECO:0000256" key="1">
    <source>
        <dbReference type="SAM" id="Coils"/>
    </source>
</evidence>
<evidence type="ECO:0000256" key="2">
    <source>
        <dbReference type="SAM" id="MobiDB-lite"/>
    </source>
</evidence>
<dbReference type="EMBL" id="AFLV02000008">
    <property type="protein sequence ID" value="EKR66187.1"/>
    <property type="molecule type" value="Genomic_DNA"/>
</dbReference>
<keyword evidence="1" id="KW-0175">Coiled coil</keyword>
<feature type="coiled-coil region" evidence="1">
    <location>
        <begin position="171"/>
        <end position="205"/>
    </location>
</feature>
<accession>A0A828Z6Y5</accession>
<feature type="region of interest" description="Disordered" evidence="2">
    <location>
        <begin position="1"/>
        <end position="35"/>
    </location>
</feature>
<dbReference type="EMBL" id="AFLV02000081">
    <property type="protein sequence ID" value="EKR62406.1"/>
    <property type="molecule type" value="Genomic_DNA"/>
</dbReference>
<evidence type="ECO:0000313" key="3">
    <source>
        <dbReference type="EMBL" id="EKR62406.1"/>
    </source>
</evidence>
<dbReference type="RefSeq" id="WP_004498654.1">
    <property type="nucleotide sequence ID" value="NZ_AFLV02000008.1"/>
</dbReference>
<protein>
    <submittedName>
        <fullName evidence="5">Uncharacterized protein</fullName>
    </submittedName>
</protein>
<gene>
    <name evidence="5" type="ORF">LEP1GSC036_0991</name>
    <name evidence="3" type="ORF">LEP1GSC036_1752</name>
    <name evidence="4" type="ORF">LEP1GSC036_3374</name>
</gene>
<dbReference type="AlphaFoldDB" id="A0A828Z6Y5"/>
<comment type="caution">
    <text evidence="5">The sequence shown here is derived from an EMBL/GenBank/DDBJ whole genome shotgun (WGS) entry which is preliminary data.</text>
</comment>
<name>A0A828Z6Y5_9LEPT</name>
<evidence type="ECO:0000313" key="6">
    <source>
        <dbReference type="Proteomes" id="UP000001338"/>
    </source>
</evidence>
<feature type="compositionally biased region" description="Polar residues" evidence="2">
    <location>
        <begin position="19"/>
        <end position="34"/>
    </location>
</feature>
<evidence type="ECO:0000313" key="4">
    <source>
        <dbReference type="EMBL" id="EKR64645.1"/>
    </source>
</evidence>
<sequence length="292" mass="32954">MTTKSALDEYKDEIEDSDNNVSQPETALTISSTNEAREFSPEQRKALAQFYVAQAKVSVFQTAIALTAIRNLELYLELGYEKFSDCIEQEIGMSGRVASEYVSAVETFGIGDRVKQLMEASPKRFLQAAKEVRQKQMEGEILTLSDGTVVSAEEFLAERISTLDNSSKKKIKSLETENQTVKAEAELLRKKQTNLEKSIQKKDEQLDVLRKSKDIDPDKLLKIKNQRDAEKMIDECNASILEALQKIELIPEESRNGALGIYLSRTIATMEISLKTLKMAWSNHIFQGETQE</sequence>
<dbReference type="Proteomes" id="UP000001338">
    <property type="component" value="Unassembled WGS sequence"/>
</dbReference>
<reference evidence="5 6" key="1">
    <citation type="submission" date="2012-10" db="EMBL/GenBank/DDBJ databases">
        <authorList>
            <person name="Harkins D.M."/>
            <person name="Durkin A.S."/>
            <person name="Brinkac L.M."/>
            <person name="Haft D.H."/>
            <person name="Selengut J.D."/>
            <person name="Sanka R."/>
            <person name="DePew J."/>
            <person name="Purushe J."/>
            <person name="Whelen A.C."/>
            <person name="Vinetz J.M."/>
            <person name="Sutton G.G."/>
            <person name="Nierman W.C."/>
            <person name="Fouts D.E."/>
        </authorList>
    </citation>
    <scope>NUCLEOTIDE SEQUENCE [LARGE SCALE GENOMIC DNA]</scope>
    <source>
        <strain evidence="5 6">2006001853</strain>
    </source>
</reference>
<evidence type="ECO:0000313" key="5">
    <source>
        <dbReference type="EMBL" id="EKR66187.1"/>
    </source>
</evidence>
<proteinExistence type="predicted"/>
<dbReference type="EMBL" id="AFLV02000038">
    <property type="protein sequence ID" value="EKR64645.1"/>
    <property type="molecule type" value="Genomic_DNA"/>
</dbReference>